<organism evidence="2 3">
    <name type="scientific">Linum trigynum</name>
    <dbReference type="NCBI Taxonomy" id="586398"/>
    <lineage>
        <taxon>Eukaryota</taxon>
        <taxon>Viridiplantae</taxon>
        <taxon>Streptophyta</taxon>
        <taxon>Embryophyta</taxon>
        <taxon>Tracheophyta</taxon>
        <taxon>Spermatophyta</taxon>
        <taxon>Magnoliopsida</taxon>
        <taxon>eudicotyledons</taxon>
        <taxon>Gunneridae</taxon>
        <taxon>Pentapetalae</taxon>
        <taxon>rosids</taxon>
        <taxon>fabids</taxon>
        <taxon>Malpighiales</taxon>
        <taxon>Linaceae</taxon>
        <taxon>Linum</taxon>
    </lineage>
</organism>
<evidence type="ECO:0000313" key="3">
    <source>
        <dbReference type="Proteomes" id="UP001497516"/>
    </source>
</evidence>
<evidence type="ECO:0000313" key="2">
    <source>
        <dbReference type="EMBL" id="CAL1389491.1"/>
    </source>
</evidence>
<protein>
    <submittedName>
        <fullName evidence="2">Uncharacterized protein</fullName>
    </submittedName>
</protein>
<dbReference type="EMBL" id="OZ034818">
    <property type="protein sequence ID" value="CAL1389491.1"/>
    <property type="molecule type" value="Genomic_DNA"/>
</dbReference>
<accession>A0AAV2EU42</accession>
<evidence type="ECO:0000256" key="1">
    <source>
        <dbReference type="SAM" id="MobiDB-lite"/>
    </source>
</evidence>
<dbReference type="Proteomes" id="UP001497516">
    <property type="component" value="Chromosome 5"/>
</dbReference>
<feature type="region of interest" description="Disordered" evidence="1">
    <location>
        <begin position="1"/>
        <end position="20"/>
    </location>
</feature>
<gene>
    <name evidence="2" type="ORF">LTRI10_LOCUS30344</name>
</gene>
<name>A0AAV2EU42_9ROSI</name>
<reference evidence="2 3" key="1">
    <citation type="submission" date="2024-04" db="EMBL/GenBank/DDBJ databases">
        <authorList>
            <person name="Fracassetti M."/>
        </authorList>
    </citation>
    <scope>NUCLEOTIDE SEQUENCE [LARGE SCALE GENOMIC DNA]</scope>
</reference>
<keyword evidence="3" id="KW-1185">Reference proteome</keyword>
<proteinExistence type="predicted"/>
<sequence>MVSERRSRSKEQGEGGRRIGSRDWRWRRGVAVPFSPERKRSRTIAERKRGVAWRGREESRRLGIVNL</sequence>
<dbReference type="AlphaFoldDB" id="A0AAV2EU42"/>